<evidence type="ECO:0000256" key="12">
    <source>
        <dbReference type="ARBA" id="ARBA00080698"/>
    </source>
</evidence>
<feature type="domain" description="MTTase N-terminal" evidence="16">
    <location>
        <begin position="5"/>
        <end position="125"/>
    </location>
</feature>
<dbReference type="GO" id="GO:0051539">
    <property type="term" value="F:4 iron, 4 sulfur cluster binding"/>
    <property type="evidence" value="ECO:0007669"/>
    <property type="project" value="UniProtKB-UniRule"/>
</dbReference>
<keyword evidence="5 14" id="KW-0949">S-adenosyl-L-methionine</keyword>
<dbReference type="InterPro" id="IPR006638">
    <property type="entry name" value="Elp3/MiaA/NifB-like_rSAM"/>
</dbReference>
<reference evidence="18 19" key="1">
    <citation type="journal article" date="2014" name="Genome Announc.">
        <title>Genome Sequence of Afipia felis Strain 76713, Isolated in Hospital Water Using an Amoeba Co-Culture Procedure.</title>
        <authorList>
            <person name="Benamar S."/>
            <person name="La Scola B."/>
            <person name="Croce O."/>
        </authorList>
    </citation>
    <scope>NUCLEOTIDE SEQUENCE [LARGE SCALE GENOMIC DNA]</scope>
    <source>
        <strain evidence="18 19">76713</strain>
    </source>
</reference>
<evidence type="ECO:0000256" key="10">
    <source>
        <dbReference type="ARBA" id="ARBA00033765"/>
    </source>
</evidence>
<keyword evidence="8 14" id="KW-0408">Iron</keyword>
<feature type="domain" description="TRAM" evidence="15">
    <location>
        <begin position="392"/>
        <end position="454"/>
    </location>
</feature>
<dbReference type="InterPro" id="IPR005839">
    <property type="entry name" value="Methylthiotransferase"/>
</dbReference>
<dbReference type="InterPro" id="IPR007197">
    <property type="entry name" value="rSAM"/>
</dbReference>
<dbReference type="InterPro" id="IPR020612">
    <property type="entry name" value="Methylthiotransferase_CS"/>
</dbReference>
<dbReference type="Pfam" id="PF00919">
    <property type="entry name" value="UPF0004"/>
    <property type="match status" value="1"/>
</dbReference>
<dbReference type="FunFam" id="3.40.50.12160:FF:000003">
    <property type="entry name" value="CDK5 regulatory subunit-associated protein 1"/>
    <property type="match status" value="1"/>
</dbReference>
<name>A0A090N8C5_AFIFE</name>
<dbReference type="Gene3D" id="3.80.30.20">
    <property type="entry name" value="tm_1862 like domain"/>
    <property type="match status" value="1"/>
</dbReference>
<evidence type="ECO:0000256" key="1">
    <source>
        <dbReference type="ARBA" id="ARBA00003234"/>
    </source>
</evidence>
<dbReference type="InterPro" id="IPR058240">
    <property type="entry name" value="rSAM_sf"/>
</dbReference>
<dbReference type="GO" id="GO:0005829">
    <property type="term" value="C:cytosol"/>
    <property type="evidence" value="ECO:0007669"/>
    <property type="project" value="TreeGrafter"/>
</dbReference>
<dbReference type="Pfam" id="PF01938">
    <property type="entry name" value="TRAM"/>
    <property type="match status" value="1"/>
</dbReference>
<dbReference type="RefSeq" id="WP_048757680.1">
    <property type="nucleotide sequence ID" value="NZ_CCAZ020000002.1"/>
</dbReference>
<dbReference type="HAMAP" id="MF_01864">
    <property type="entry name" value="tRNA_metthiotr_MiaB"/>
    <property type="match status" value="1"/>
</dbReference>
<organism evidence="18 19">
    <name type="scientific">Afipia felis</name>
    <name type="common">Cat scratch disease bacillus</name>
    <dbReference type="NCBI Taxonomy" id="1035"/>
    <lineage>
        <taxon>Bacteria</taxon>
        <taxon>Pseudomonadati</taxon>
        <taxon>Pseudomonadota</taxon>
        <taxon>Alphaproteobacteria</taxon>
        <taxon>Hyphomicrobiales</taxon>
        <taxon>Nitrobacteraceae</taxon>
        <taxon>Afipia</taxon>
    </lineage>
</organism>
<comment type="function">
    <text evidence="1 14">Catalyzes the methylthiolation of N6-(dimethylallyl)adenosine (i(6)A), leading to the formation of 2-methylthio-N6-(dimethylallyl)adenosine (ms(2)i(6)A) at position 37 in tRNAs that read codons beginning with uridine.</text>
</comment>
<dbReference type="SUPFAM" id="SSF102114">
    <property type="entry name" value="Radical SAM enzymes"/>
    <property type="match status" value="1"/>
</dbReference>
<dbReference type="EC" id="2.8.4.3" evidence="10 14"/>
<evidence type="ECO:0000256" key="13">
    <source>
        <dbReference type="ARBA" id="ARBA00081141"/>
    </source>
</evidence>
<dbReference type="InterPro" id="IPR013848">
    <property type="entry name" value="Methylthiotransferase_N"/>
</dbReference>
<keyword evidence="9 14" id="KW-0411">Iron-sulfur</keyword>
<dbReference type="SFLD" id="SFLDS00029">
    <property type="entry name" value="Radical_SAM"/>
    <property type="match status" value="1"/>
</dbReference>
<feature type="domain" description="Radical SAM core" evidence="17">
    <location>
        <begin position="152"/>
        <end position="386"/>
    </location>
</feature>
<evidence type="ECO:0000256" key="7">
    <source>
        <dbReference type="ARBA" id="ARBA00022723"/>
    </source>
</evidence>
<keyword evidence="4 14" id="KW-0808">Transferase</keyword>
<keyword evidence="3 14" id="KW-0963">Cytoplasm</keyword>
<evidence type="ECO:0000313" key="19">
    <source>
        <dbReference type="Proteomes" id="UP000035762"/>
    </source>
</evidence>
<feature type="binding site" evidence="14">
    <location>
        <position position="50"/>
    </location>
    <ligand>
        <name>[4Fe-4S] cluster</name>
        <dbReference type="ChEBI" id="CHEBI:49883"/>
        <label>1</label>
    </ligand>
</feature>
<evidence type="ECO:0000313" key="18">
    <source>
        <dbReference type="EMBL" id="CEG09898.1"/>
    </source>
</evidence>
<evidence type="ECO:0000256" key="11">
    <source>
        <dbReference type="ARBA" id="ARBA00068570"/>
    </source>
</evidence>
<evidence type="ECO:0000256" key="14">
    <source>
        <dbReference type="HAMAP-Rule" id="MF_01864"/>
    </source>
</evidence>
<evidence type="ECO:0000259" key="15">
    <source>
        <dbReference type="PROSITE" id="PS50926"/>
    </source>
</evidence>
<dbReference type="EMBL" id="CCAZ020000002">
    <property type="protein sequence ID" value="CEG09898.1"/>
    <property type="molecule type" value="Genomic_DNA"/>
</dbReference>
<sequence>MTPPRKLHIKSYGCQMNVYDAQRMVDTLAPEGFVETADANEADLVILNTCHIREKASEKVFSELGRLRVMKEEAAREGREMKIAVAGCVAQAEGAEITRRASTVDVVVGPQSYHNLPKLLAKARTGAPAIETEFPIQDKFSSLPAPKPAAIRARGISSFVTVQEGCDKFCTFCVVPYTRGMEVSRPVAAIVDDVKRLADNGVREITLIGQNVNAYHGEGANGQAWSLGRLLHHLASVPGIVRLRYSTSHPRDVDDSLIEAHRDIPAVMPFVHLPVQSGSDRILAAMNRKHTAADYIRTIERFRKASPKIAFSSDFIVGFPGETEQDFSDTLALVTQISYAGAYSFKYSSRPGTPAADMQETDTALAVPAAVMDERLARLQALIDAQQASFNRAAIGQTVEVLFERAAHEPGQIVGRTAYLQPAHVMAPADIIGQVLPVTIDSLERYSLKGRLASTHAADTSRAPISIPATEPETFA</sequence>
<dbReference type="PROSITE" id="PS50926">
    <property type="entry name" value="TRAM"/>
    <property type="match status" value="1"/>
</dbReference>
<evidence type="ECO:0000256" key="2">
    <source>
        <dbReference type="ARBA" id="ARBA00022485"/>
    </source>
</evidence>
<protein>
    <recommendedName>
        <fullName evidence="11 14">tRNA-2-methylthio-N(6)-dimethylallyladenosine synthase</fullName>
        <ecNumber evidence="10 14">2.8.4.3</ecNumber>
    </recommendedName>
    <alternativeName>
        <fullName evidence="13 14">(Dimethylallyl)adenosine tRNA methylthiotransferase MiaB</fullName>
    </alternativeName>
    <alternativeName>
        <fullName evidence="12 14">tRNA-i(6)A37 methylthiotransferase</fullName>
    </alternativeName>
</protein>
<feature type="binding site" evidence="14">
    <location>
        <position position="170"/>
    </location>
    <ligand>
        <name>[4Fe-4S] cluster</name>
        <dbReference type="ChEBI" id="CHEBI:49883"/>
        <label>2</label>
        <note>4Fe-4S-S-AdoMet</note>
    </ligand>
</feature>
<dbReference type="AlphaFoldDB" id="A0A090N8C5"/>
<dbReference type="InterPro" id="IPR002792">
    <property type="entry name" value="TRAM_dom"/>
</dbReference>
<keyword evidence="2 14" id="KW-0004">4Fe-4S</keyword>
<evidence type="ECO:0000256" key="9">
    <source>
        <dbReference type="ARBA" id="ARBA00023014"/>
    </source>
</evidence>
<dbReference type="FunFam" id="3.80.30.20:FF:000001">
    <property type="entry name" value="tRNA-2-methylthio-N(6)-dimethylallyladenosine synthase 2"/>
    <property type="match status" value="1"/>
</dbReference>
<evidence type="ECO:0000256" key="5">
    <source>
        <dbReference type="ARBA" id="ARBA00022691"/>
    </source>
</evidence>
<comment type="similarity">
    <text evidence="14">Belongs to the methylthiotransferase family. MiaB subfamily.</text>
</comment>
<proteinExistence type="inferred from homology"/>
<feature type="binding site" evidence="14">
    <location>
        <position position="173"/>
    </location>
    <ligand>
        <name>[4Fe-4S] cluster</name>
        <dbReference type="ChEBI" id="CHEBI:49883"/>
        <label>2</label>
        <note>4Fe-4S-S-AdoMet</note>
    </ligand>
</feature>
<evidence type="ECO:0000256" key="6">
    <source>
        <dbReference type="ARBA" id="ARBA00022694"/>
    </source>
</evidence>
<keyword evidence="7 14" id="KW-0479">Metal-binding</keyword>
<dbReference type="GO" id="GO:0035597">
    <property type="term" value="F:tRNA-2-methylthio-N(6)-dimethylallyladenosine(37) synthase activity"/>
    <property type="evidence" value="ECO:0007669"/>
    <property type="project" value="UniProtKB-EC"/>
</dbReference>
<dbReference type="GO" id="GO:0046872">
    <property type="term" value="F:metal ion binding"/>
    <property type="evidence" value="ECO:0007669"/>
    <property type="project" value="UniProtKB-KW"/>
</dbReference>
<comment type="caution">
    <text evidence="18">The sequence shown here is derived from an EMBL/GenBank/DDBJ whole genome shotgun (WGS) entry which is preliminary data.</text>
</comment>
<feature type="binding site" evidence="14">
    <location>
        <position position="88"/>
    </location>
    <ligand>
        <name>[4Fe-4S] cluster</name>
        <dbReference type="ChEBI" id="CHEBI:49883"/>
        <label>1</label>
    </ligand>
</feature>
<evidence type="ECO:0000256" key="4">
    <source>
        <dbReference type="ARBA" id="ARBA00022679"/>
    </source>
</evidence>
<dbReference type="CDD" id="cd01335">
    <property type="entry name" value="Radical_SAM"/>
    <property type="match status" value="1"/>
</dbReference>
<evidence type="ECO:0000259" key="16">
    <source>
        <dbReference type="PROSITE" id="PS51449"/>
    </source>
</evidence>
<evidence type="ECO:0000259" key="17">
    <source>
        <dbReference type="PROSITE" id="PS51918"/>
    </source>
</evidence>
<comment type="subcellular location">
    <subcellularLocation>
        <location evidence="14">Cytoplasm</location>
    </subcellularLocation>
</comment>
<dbReference type="PROSITE" id="PS01278">
    <property type="entry name" value="MTTASE_RADICAL"/>
    <property type="match status" value="1"/>
</dbReference>
<dbReference type="OrthoDB" id="9805215at2"/>
<dbReference type="NCBIfam" id="TIGR00089">
    <property type="entry name" value="MiaB/RimO family radical SAM methylthiotransferase"/>
    <property type="match status" value="1"/>
</dbReference>
<dbReference type="Pfam" id="PF04055">
    <property type="entry name" value="Radical_SAM"/>
    <property type="match status" value="1"/>
</dbReference>
<dbReference type="SFLD" id="SFLDG01082">
    <property type="entry name" value="B12-binding_domain_containing"/>
    <property type="match status" value="1"/>
</dbReference>
<dbReference type="SMART" id="SM00729">
    <property type="entry name" value="Elp3"/>
    <property type="match status" value="1"/>
</dbReference>
<evidence type="ECO:0000256" key="3">
    <source>
        <dbReference type="ARBA" id="ARBA00022490"/>
    </source>
</evidence>
<comment type="cofactor">
    <cofactor evidence="14">
        <name>[4Fe-4S] cluster</name>
        <dbReference type="ChEBI" id="CHEBI:49883"/>
    </cofactor>
    <text evidence="14">Binds 2 [4Fe-4S] clusters. One cluster is coordinated with 3 cysteines and an exchangeable S-adenosyl-L-methionine.</text>
</comment>
<gene>
    <name evidence="14 18" type="primary">miaB</name>
    <name evidence="18" type="ORF">BN961_03330</name>
</gene>
<feature type="binding site" evidence="14">
    <location>
        <position position="14"/>
    </location>
    <ligand>
        <name>[4Fe-4S] cluster</name>
        <dbReference type="ChEBI" id="CHEBI:49883"/>
        <label>1</label>
    </ligand>
</feature>
<feature type="binding site" evidence="14">
    <location>
        <position position="166"/>
    </location>
    <ligand>
        <name>[4Fe-4S] cluster</name>
        <dbReference type="ChEBI" id="CHEBI:49883"/>
        <label>2</label>
        <note>4Fe-4S-S-AdoMet</note>
    </ligand>
</feature>
<dbReference type="InterPro" id="IPR006463">
    <property type="entry name" value="MiaB_methiolase"/>
</dbReference>
<dbReference type="PANTHER" id="PTHR43020">
    <property type="entry name" value="CDK5 REGULATORY SUBUNIT-ASSOCIATED PROTEIN 1"/>
    <property type="match status" value="1"/>
</dbReference>
<dbReference type="SFLD" id="SFLDG01061">
    <property type="entry name" value="methylthiotransferase"/>
    <property type="match status" value="1"/>
</dbReference>
<keyword evidence="19" id="KW-1185">Reference proteome</keyword>
<dbReference type="SFLD" id="SFLDF00273">
    <property type="entry name" value="(dimethylallyl)adenosine_tRNA"/>
    <property type="match status" value="1"/>
</dbReference>
<dbReference type="NCBIfam" id="TIGR01574">
    <property type="entry name" value="miaB-methiolase"/>
    <property type="match status" value="1"/>
</dbReference>
<dbReference type="STRING" id="1035.BN961_03330"/>
<dbReference type="InterPro" id="IPR023404">
    <property type="entry name" value="rSAM_horseshoe"/>
</dbReference>
<dbReference type="PANTHER" id="PTHR43020:SF2">
    <property type="entry name" value="MITOCHONDRIAL TRNA METHYLTHIOTRANSFERASE CDK5RAP1"/>
    <property type="match status" value="1"/>
</dbReference>
<dbReference type="PROSITE" id="PS51449">
    <property type="entry name" value="MTTASE_N"/>
    <property type="match status" value="1"/>
</dbReference>
<dbReference type="Gene3D" id="3.40.50.12160">
    <property type="entry name" value="Methylthiotransferase, N-terminal domain"/>
    <property type="match status" value="1"/>
</dbReference>
<comment type="subunit">
    <text evidence="14">Monomer.</text>
</comment>
<accession>A0A090N8C5</accession>
<dbReference type="InterPro" id="IPR038135">
    <property type="entry name" value="Methylthiotransferase_N_sf"/>
</dbReference>
<keyword evidence="6 14" id="KW-0819">tRNA processing</keyword>
<comment type="catalytic activity">
    <reaction evidence="14">
        <text>N(6)-dimethylallyladenosine(37) in tRNA + (sulfur carrier)-SH + AH2 + 2 S-adenosyl-L-methionine = 2-methylsulfanyl-N(6)-dimethylallyladenosine(37) in tRNA + (sulfur carrier)-H + 5'-deoxyadenosine + L-methionine + A + S-adenosyl-L-homocysteine + 2 H(+)</text>
        <dbReference type="Rhea" id="RHEA:37067"/>
        <dbReference type="Rhea" id="RHEA-COMP:10375"/>
        <dbReference type="Rhea" id="RHEA-COMP:10376"/>
        <dbReference type="Rhea" id="RHEA-COMP:14737"/>
        <dbReference type="Rhea" id="RHEA-COMP:14739"/>
        <dbReference type="ChEBI" id="CHEBI:13193"/>
        <dbReference type="ChEBI" id="CHEBI:15378"/>
        <dbReference type="ChEBI" id="CHEBI:17319"/>
        <dbReference type="ChEBI" id="CHEBI:17499"/>
        <dbReference type="ChEBI" id="CHEBI:29917"/>
        <dbReference type="ChEBI" id="CHEBI:57844"/>
        <dbReference type="ChEBI" id="CHEBI:57856"/>
        <dbReference type="ChEBI" id="CHEBI:59789"/>
        <dbReference type="ChEBI" id="CHEBI:64428"/>
        <dbReference type="ChEBI" id="CHEBI:74415"/>
        <dbReference type="ChEBI" id="CHEBI:74417"/>
        <dbReference type="EC" id="2.8.4.3"/>
    </reaction>
</comment>
<dbReference type="PROSITE" id="PS51918">
    <property type="entry name" value="RADICAL_SAM"/>
    <property type="match status" value="1"/>
</dbReference>
<dbReference type="Proteomes" id="UP000035762">
    <property type="component" value="Unassembled WGS sequence"/>
</dbReference>
<evidence type="ECO:0000256" key="8">
    <source>
        <dbReference type="ARBA" id="ARBA00023004"/>
    </source>
</evidence>